<dbReference type="InterPro" id="IPR002076">
    <property type="entry name" value="ELO_fam"/>
</dbReference>
<dbReference type="GO" id="GO:0034626">
    <property type="term" value="P:fatty acid elongation, polyunsaturated fatty acid"/>
    <property type="evidence" value="ECO:0007669"/>
    <property type="project" value="TreeGrafter"/>
</dbReference>
<keyword evidence="7 12" id="KW-1133">Transmembrane helix</keyword>
<evidence type="ECO:0000256" key="5">
    <source>
        <dbReference type="ARBA" id="ARBA00022692"/>
    </source>
</evidence>
<dbReference type="EMBL" id="HBJA01130333">
    <property type="protein sequence ID" value="CAE0833468.1"/>
    <property type="molecule type" value="Transcribed_RNA"/>
</dbReference>
<proteinExistence type="inferred from homology"/>
<evidence type="ECO:0000256" key="11">
    <source>
        <dbReference type="ARBA" id="ARBA00044291"/>
    </source>
</evidence>
<dbReference type="GO" id="GO:0005789">
    <property type="term" value="C:endoplasmic reticulum membrane"/>
    <property type="evidence" value="ECO:0007669"/>
    <property type="project" value="TreeGrafter"/>
</dbReference>
<gene>
    <name evidence="13" type="ORF">EGYM00163_LOCUS44764</name>
</gene>
<keyword evidence="3 12" id="KW-0444">Lipid biosynthesis</keyword>
<dbReference type="PANTHER" id="PTHR11157:SF126">
    <property type="entry name" value="ELONGATION OF VERY LONG CHAIN FATTY ACIDS PROTEIN"/>
    <property type="match status" value="1"/>
</dbReference>
<dbReference type="PROSITE" id="PS01188">
    <property type="entry name" value="ELO"/>
    <property type="match status" value="1"/>
</dbReference>
<comment type="catalytic activity">
    <reaction evidence="12">
        <text>an acyl-CoA + malonyl-CoA + H(+) = a 3-oxoacyl-CoA + CO2 + CoA</text>
        <dbReference type="Rhea" id="RHEA:50252"/>
        <dbReference type="ChEBI" id="CHEBI:15378"/>
        <dbReference type="ChEBI" id="CHEBI:16526"/>
        <dbReference type="ChEBI" id="CHEBI:57287"/>
        <dbReference type="ChEBI" id="CHEBI:57384"/>
        <dbReference type="ChEBI" id="CHEBI:58342"/>
        <dbReference type="ChEBI" id="CHEBI:90726"/>
    </reaction>
    <physiologicalReaction direction="left-to-right" evidence="12">
        <dbReference type="Rhea" id="RHEA:50253"/>
    </physiologicalReaction>
</comment>
<feature type="transmembrane region" description="Helical" evidence="12">
    <location>
        <begin position="212"/>
        <end position="230"/>
    </location>
</feature>
<evidence type="ECO:0000256" key="8">
    <source>
        <dbReference type="ARBA" id="ARBA00023098"/>
    </source>
</evidence>
<feature type="transmembrane region" description="Helical" evidence="12">
    <location>
        <begin position="242"/>
        <end position="264"/>
    </location>
</feature>
<accession>A0A7S4GDE6</accession>
<evidence type="ECO:0000256" key="3">
    <source>
        <dbReference type="ARBA" id="ARBA00022516"/>
    </source>
</evidence>
<comment type="subcellular location">
    <subcellularLocation>
        <location evidence="1">Membrane</location>
        <topology evidence="1">Multi-pass membrane protein</topology>
    </subcellularLocation>
</comment>
<dbReference type="Pfam" id="PF01151">
    <property type="entry name" value="ELO"/>
    <property type="match status" value="1"/>
</dbReference>
<dbReference type="AlphaFoldDB" id="A0A7S4GDE6"/>
<dbReference type="GO" id="GO:0034625">
    <property type="term" value="P:fatty acid elongation, monounsaturated fatty acid"/>
    <property type="evidence" value="ECO:0007669"/>
    <property type="project" value="TreeGrafter"/>
</dbReference>
<dbReference type="InterPro" id="IPR030457">
    <property type="entry name" value="ELO_CS"/>
</dbReference>
<name>A0A7S4GDE6_9EUGL</name>
<feature type="transmembrane region" description="Helical" evidence="12">
    <location>
        <begin position="189"/>
        <end position="206"/>
    </location>
</feature>
<dbReference type="PANTHER" id="PTHR11157">
    <property type="entry name" value="FATTY ACID ACYL TRANSFERASE-RELATED"/>
    <property type="match status" value="1"/>
</dbReference>
<keyword evidence="9 12" id="KW-0472">Membrane</keyword>
<evidence type="ECO:0000256" key="2">
    <source>
        <dbReference type="ARBA" id="ARBA00007263"/>
    </source>
</evidence>
<evidence type="ECO:0000313" key="13">
    <source>
        <dbReference type="EMBL" id="CAE0833468.1"/>
    </source>
</evidence>
<keyword evidence="5 12" id="KW-0812">Transmembrane</keyword>
<protein>
    <recommendedName>
        <fullName evidence="11 12">Elongation of fatty acids protein</fullName>
        <ecNumber evidence="12">2.3.1.-</ecNumber>
    </recommendedName>
</protein>
<keyword evidence="6 12" id="KW-0276">Fatty acid metabolism</keyword>
<evidence type="ECO:0000256" key="4">
    <source>
        <dbReference type="ARBA" id="ARBA00022679"/>
    </source>
</evidence>
<evidence type="ECO:0000256" key="6">
    <source>
        <dbReference type="ARBA" id="ARBA00022832"/>
    </source>
</evidence>
<evidence type="ECO:0000256" key="7">
    <source>
        <dbReference type="ARBA" id="ARBA00022989"/>
    </source>
</evidence>
<evidence type="ECO:0000256" key="12">
    <source>
        <dbReference type="RuleBase" id="RU361115"/>
    </source>
</evidence>
<organism evidence="13">
    <name type="scientific">Eutreptiella gymnastica</name>
    <dbReference type="NCBI Taxonomy" id="73025"/>
    <lineage>
        <taxon>Eukaryota</taxon>
        <taxon>Discoba</taxon>
        <taxon>Euglenozoa</taxon>
        <taxon>Euglenida</taxon>
        <taxon>Spirocuta</taxon>
        <taxon>Euglenophyceae</taxon>
        <taxon>Eutreptiales</taxon>
        <taxon>Eutreptiaceae</taxon>
        <taxon>Eutreptiella</taxon>
    </lineage>
</organism>
<reference evidence="13" key="1">
    <citation type="submission" date="2021-01" db="EMBL/GenBank/DDBJ databases">
        <authorList>
            <person name="Corre E."/>
            <person name="Pelletier E."/>
            <person name="Niang G."/>
            <person name="Scheremetjew M."/>
            <person name="Finn R."/>
            <person name="Kale V."/>
            <person name="Holt S."/>
            <person name="Cochrane G."/>
            <person name="Meng A."/>
            <person name="Brown T."/>
            <person name="Cohen L."/>
        </authorList>
    </citation>
    <scope>NUCLEOTIDE SEQUENCE</scope>
    <source>
        <strain evidence="13">CCMP1594</strain>
    </source>
</reference>
<keyword evidence="4 12" id="KW-0808">Transferase</keyword>
<evidence type="ECO:0000256" key="10">
    <source>
        <dbReference type="ARBA" id="ARBA00023160"/>
    </source>
</evidence>
<feature type="transmembrane region" description="Helical" evidence="12">
    <location>
        <begin position="270"/>
        <end position="293"/>
    </location>
</feature>
<keyword evidence="8 12" id="KW-0443">Lipid metabolism</keyword>
<evidence type="ECO:0000256" key="1">
    <source>
        <dbReference type="ARBA" id="ARBA00004141"/>
    </source>
</evidence>
<dbReference type="GO" id="GO:0019367">
    <property type="term" value="P:fatty acid elongation, saturated fatty acid"/>
    <property type="evidence" value="ECO:0007669"/>
    <property type="project" value="TreeGrafter"/>
</dbReference>
<sequence>MSLQILKELPMEVPDQLISTLRDLCHPISTQMEALQQVVRGYVAKLSPSLEGNIDLWLVRNQNGHAKTLPLMDPFDVAVISLAYLSVLLVLGSVMKVLPSPKETALFKAFVRLHNLFLTLLSLYMVFEITRQAILSDYSIWFNNLDNTRGGWPMAKILWIFYVSKIYEFMDTIVMLLRKSFRQVTFLHVYHHCSIFPIWWLVVFMGPTGDSYFSAALNSFVHVVMYSYYLMATFHIIAPWKYYITIFQMLQFAINFLQAFALWYKKMPGYPVLLAQVLLFYMITLLVLFYNFYTTSKKAAQEKKRMEGKTQ</sequence>
<dbReference type="GO" id="GO:0009922">
    <property type="term" value="F:fatty acid elongase activity"/>
    <property type="evidence" value="ECO:0007669"/>
    <property type="project" value="InterPro"/>
</dbReference>
<dbReference type="GO" id="GO:0042761">
    <property type="term" value="P:very long-chain fatty acid biosynthetic process"/>
    <property type="evidence" value="ECO:0007669"/>
    <property type="project" value="TreeGrafter"/>
</dbReference>
<feature type="transmembrane region" description="Helical" evidence="12">
    <location>
        <begin position="110"/>
        <end position="127"/>
    </location>
</feature>
<evidence type="ECO:0000256" key="9">
    <source>
        <dbReference type="ARBA" id="ARBA00023136"/>
    </source>
</evidence>
<keyword evidence="10 12" id="KW-0275">Fatty acid biosynthesis</keyword>
<comment type="similarity">
    <text evidence="2 12">Belongs to the ELO family.</text>
</comment>
<dbReference type="EC" id="2.3.1.-" evidence="12"/>
<feature type="transmembrane region" description="Helical" evidence="12">
    <location>
        <begin position="157"/>
        <end position="177"/>
    </location>
</feature>
<feature type="transmembrane region" description="Helical" evidence="12">
    <location>
        <begin position="77"/>
        <end position="98"/>
    </location>
</feature>
<dbReference type="GO" id="GO:0030148">
    <property type="term" value="P:sphingolipid biosynthetic process"/>
    <property type="evidence" value="ECO:0007669"/>
    <property type="project" value="TreeGrafter"/>
</dbReference>